<evidence type="ECO:0000313" key="1">
    <source>
        <dbReference type="EMBL" id="QBK91098.1"/>
    </source>
</evidence>
<sequence>MNKSVLIVPPGVKTPSIQYPIQPQLINRTLDPLSFSIDRYNTGQSQTLATRPLQPLVRTVQPQVLQPQVLQPLGQIAQPQVLQPQVLQPLGQIAQPQVLQPLGQTLQPQLLQPVQSQSQPQAIPIPGMISAPQIGLQNQKLRIEYYTPKSFIVRGNTMPHKNSFKMMKGRWINKPRDGGDPGWMFGNYNRPVVEAYVQSVNSGTTQSQALQSLARTVQPQVLQPLGQTVQPQVSQSFTPISQTQVLQPLGQTVQPQVSQSLSSISQPQVLQPLGQTVQSQTLQRLSQAQQMPVVRPQTLQLLSQAQQVPTLKRSTIDPTTGLVGYGNTHLSKNIGTSSQLLPLGGPTTSYQGLSSDQKLDMILVKLDKLLGVRQI</sequence>
<reference evidence="1" key="1">
    <citation type="journal article" date="2019" name="MBio">
        <title>Virus Genomes from Deep Sea Sediments Expand the Ocean Megavirome and Support Independent Origins of Viral Gigantism.</title>
        <authorList>
            <person name="Backstrom D."/>
            <person name="Yutin N."/>
            <person name="Jorgensen S.L."/>
            <person name="Dharamshi J."/>
            <person name="Homa F."/>
            <person name="Zaremba-Niedwiedzka K."/>
            <person name="Spang A."/>
            <person name="Wolf Y.I."/>
            <person name="Koonin E.V."/>
            <person name="Ettema T.J."/>
        </authorList>
    </citation>
    <scope>NUCLEOTIDE SEQUENCE</scope>
</reference>
<protein>
    <submittedName>
        <fullName evidence="1">Uncharacterized protein</fullName>
    </submittedName>
</protein>
<gene>
    <name evidence="1" type="ORF">LCPAC202_00720</name>
</gene>
<accession>A0A481Z5G3</accession>
<dbReference type="EMBL" id="MK500510">
    <property type="protein sequence ID" value="QBK91098.1"/>
    <property type="molecule type" value="Genomic_DNA"/>
</dbReference>
<proteinExistence type="predicted"/>
<name>A0A481Z5G3_9VIRU</name>
<organism evidence="1">
    <name type="scientific">Pithovirus LCPAC202</name>
    <dbReference type="NCBI Taxonomy" id="2506592"/>
    <lineage>
        <taxon>Viruses</taxon>
        <taxon>Pithoviruses</taxon>
    </lineage>
</organism>